<evidence type="ECO:0000313" key="1">
    <source>
        <dbReference type="EMBL" id="DAF53308.1"/>
    </source>
</evidence>
<organism evidence="1">
    <name type="scientific">Siphoviridae sp. ctHjK2</name>
    <dbReference type="NCBI Taxonomy" id="2827831"/>
    <lineage>
        <taxon>Viruses</taxon>
        <taxon>Duplodnaviria</taxon>
        <taxon>Heunggongvirae</taxon>
        <taxon>Uroviricota</taxon>
        <taxon>Caudoviricetes</taxon>
    </lineage>
</organism>
<accession>A0A8S5SQI9</accession>
<protein>
    <submittedName>
        <fullName evidence="1">Uncharacterized protein</fullName>
    </submittedName>
</protein>
<sequence>MKAKTKRPALLVPVQFSRIFVLTCACQPTIARYVRPLNSLHYLL</sequence>
<dbReference type="EMBL" id="BK032651">
    <property type="protein sequence ID" value="DAF53308.1"/>
    <property type="molecule type" value="Genomic_DNA"/>
</dbReference>
<reference evidence="1" key="1">
    <citation type="journal article" date="2021" name="Proc. Natl. Acad. Sci. U.S.A.">
        <title>A Catalog of Tens of Thousands of Viruses from Human Metagenomes Reveals Hidden Associations with Chronic Diseases.</title>
        <authorList>
            <person name="Tisza M.J."/>
            <person name="Buck C.B."/>
        </authorList>
    </citation>
    <scope>NUCLEOTIDE SEQUENCE</scope>
    <source>
        <strain evidence="1">CtHjK2</strain>
    </source>
</reference>
<name>A0A8S5SQI9_9CAUD</name>
<proteinExistence type="predicted"/>